<evidence type="ECO:0000313" key="2">
    <source>
        <dbReference type="EMBL" id="CAI4017557.1"/>
    </source>
</evidence>
<reference evidence="3" key="2">
    <citation type="submission" date="2024-04" db="EMBL/GenBank/DDBJ databases">
        <authorList>
            <person name="Chen Y."/>
            <person name="Shah S."/>
            <person name="Dougan E. K."/>
            <person name="Thang M."/>
            <person name="Chan C."/>
        </authorList>
    </citation>
    <scope>NUCLEOTIDE SEQUENCE [LARGE SCALE GENOMIC DNA]</scope>
</reference>
<dbReference type="EMBL" id="CAMXCT030006642">
    <property type="protein sequence ID" value="CAL4804869.1"/>
    <property type="molecule type" value="Genomic_DNA"/>
</dbReference>
<sequence length="124" mass="14269">MMHRVARAKKPTQFKASSLQEIPQEGSARGDFDFAALCLMRQDTLHKPATSHFIPVQDSLDHECARCHFLLFQDDSLYRLLLDATACPAFTSKVEHCTSRRCETKSHPSVTCARSKWTDRDNWW</sequence>
<accession>A0A9P1M2J5</accession>
<name>A0A9P1M2J5_9DINO</name>
<evidence type="ECO:0000256" key="1">
    <source>
        <dbReference type="SAM" id="MobiDB-lite"/>
    </source>
</evidence>
<proteinExistence type="predicted"/>
<dbReference type="Proteomes" id="UP001152797">
    <property type="component" value="Unassembled WGS sequence"/>
</dbReference>
<evidence type="ECO:0000313" key="3">
    <source>
        <dbReference type="EMBL" id="CAL1170932.1"/>
    </source>
</evidence>
<protein>
    <submittedName>
        <fullName evidence="2">Uncharacterized protein</fullName>
    </submittedName>
</protein>
<organism evidence="2">
    <name type="scientific">Cladocopium goreaui</name>
    <dbReference type="NCBI Taxonomy" id="2562237"/>
    <lineage>
        <taxon>Eukaryota</taxon>
        <taxon>Sar</taxon>
        <taxon>Alveolata</taxon>
        <taxon>Dinophyceae</taxon>
        <taxon>Suessiales</taxon>
        <taxon>Symbiodiniaceae</taxon>
        <taxon>Cladocopium</taxon>
    </lineage>
</organism>
<gene>
    <name evidence="2" type="ORF">C1SCF055_LOCUS42193</name>
</gene>
<reference evidence="2" key="1">
    <citation type="submission" date="2022-10" db="EMBL/GenBank/DDBJ databases">
        <authorList>
            <person name="Chen Y."/>
            <person name="Dougan E. K."/>
            <person name="Chan C."/>
            <person name="Rhodes N."/>
            <person name="Thang M."/>
        </authorList>
    </citation>
    <scope>NUCLEOTIDE SEQUENCE</scope>
</reference>
<dbReference type="EMBL" id="CAMXCT010006642">
    <property type="protein sequence ID" value="CAI4017557.1"/>
    <property type="molecule type" value="Genomic_DNA"/>
</dbReference>
<keyword evidence="4" id="KW-1185">Reference proteome</keyword>
<dbReference type="AlphaFoldDB" id="A0A9P1M2J5"/>
<feature type="compositionally biased region" description="Basic residues" evidence="1">
    <location>
        <begin position="1"/>
        <end position="12"/>
    </location>
</feature>
<evidence type="ECO:0000313" key="4">
    <source>
        <dbReference type="Proteomes" id="UP001152797"/>
    </source>
</evidence>
<comment type="caution">
    <text evidence="2">The sequence shown here is derived from an EMBL/GenBank/DDBJ whole genome shotgun (WGS) entry which is preliminary data.</text>
</comment>
<dbReference type="EMBL" id="CAMXCT020006642">
    <property type="protein sequence ID" value="CAL1170932.1"/>
    <property type="molecule type" value="Genomic_DNA"/>
</dbReference>
<feature type="region of interest" description="Disordered" evidence="1">
    <location>
        <begin position="1"/>
        <end position="21"/>
    </location>
</feature>